<evidence type="ECO:0000256" key="6">
    <source>
        <dbReference type="ARBA" id="ARBA00037784"/>
    </source>
</evidence>
<comment type="catalytic activity">
    <reaction evidence="11">
        <text>adenosine(37) in tRNA(Ala) + H2O + H(+) = inosine(37) in tRNA(Ala) + NH4(+)</text>
        <dbReference type="Rhea" id="RHEA:50968"/>
        <dbReference type="Rhea" id="RHEA-COMP:12855"/>
        <dbReference type="Rhea" id="RHEA-COMP:12856"/>
        <dbReference type="ChEBI" id="CHEBI:15377"/>
        <dbReference type="ChEBI" id="CHEBI:15378"/>
        <dbReference type="ChEBI" id="CHEBI:28938"/>
        <dbReference type="ChEBI" id="CHEBI:74411"/>
        <dbReference type="ChEBI" id="CHEBI:82852"/>
        <dbReference type="EC" id="3.5.4.34"/>
    </reaction>
</comment>
<sequence length="290" mass="30288">MSTYADLPARGKPTSSEHTVLAGFAIVEDRRHSGTDAAACPPAIHVVALGTGTKCLSALQRSPDGKLVNDAHAEVVARRALMQWLQPPCGDACLTSGGAGSARTGAKLVSAAGEVPVQGSVESCDAQQQPGAVRRKPGKGDATLSMSCSDKLANSGRCAACCHRQDCSAAVQAETTLLQPSSPSSACSLKRAIGQTGVMCSKLGMPAGMTKKALASGKAGNVPPLSKRCMLQLYHQLSEQSPGRRAERESYGAIKAATLYNQLWKDLRAEPSPLQLWIAKPGTFEIFSNE</sequence>
<evidence type="ECO:0000259" key="12">
    <source>
        <dbReference type="PROSITE" id="PS50141"/>
    </source>
</evidence>
<dbReference type="EMBL" id="JALJOQ010000007">
    <property type="protein sequence ID" value="KAK9812433.1"/>
    <property type="molecule type" value="Genomic_DNA"/>
</dbReference>
<name>A0AAW1PR30_9CHLO</name>
<dbReference type="GO" id="GO:0046872">
    <property type="term" value="F:metal ion binding"/>
    <property type="evidence" value="ECO:0007669"/>
    <property type="project" value="UniProtKB-KW"/>
</dbReference>
<evidence type="ECO:0000256" key="7">
    <source>
        <dbReference type="ARBA" id="ARBA00038326"/>
    </source>
</evidence>
<keyword evidence="4" id="KW-0862">Zinc</keyword>
<organism evidence="13 14">
    <name type="scientific">Symbiochloris irregularis</name>
    <dbReference type="NCBI Taxonomy" id="706552"/>
    <lineage>
        <taxon>Eukaryota</taxon>
        <taxon>Viridiplantae</taxon>
        <taxon>Chlorophyta</taxon>
        <taxon>core chlorophytes</taxon>
        <taxon>Trebouxiophyceae</taxon>
        <taxon>Trebouxiales</taxon>
        <taxon>Trebouxiaceae</taxon>
        <taxon>Symbiochloris</taxon>
    </lineage>
</organism>
<dbReference type="GO" id="GO:0043829">
    <property type="term" value="F:tRNA-specific adenosine-37 deaminase activity"/>
    <property type="evidence" value="ECO:0007669"/>
    <property type="project" value="UniProtKB-EC"/>
</dbReference>
<proteinExistence type="inferred from homology"/>
<comment type="caution">
    <text evidence="13">The sequence shown here is derived from an EMBL/GenBank/DDBJ whole genome shotgun (WGS) entry which is preliminary data.</text>
</comment>
<keyword evidence="14" id="KW-1185">Reference proteome</keyword>
<dbReference type="SMART" id="SM00552">
    <property type="entry name" value="ADEAMc"/>
    <property type="match status" value="1"/>
</dbReference>
<dbReference type="GO" id="GO:0003723">
    <property type="term" value="F:RNA binding"/>
    <property type="evidence" value="ECO:0007669"/>
    <property type="project" value="InterPro"/>
</dbReference>
<evidence type="ECO:0000256" key="3">
    <source>
        <dbReference type="ARBA" id="ARBA00022801"/>
    </source>
</evidence>
<evidence type="ECO:0000256" key="2">
    <source>
        <dbReference type="ARBA" id="ARBA00022723"/>
    </source>
</evidence>
<keyword evidence="1" id="KW-0819">tRNA processing</keyword>
<evidence type="ECO:0000256" key="10">
    <source>
        <dbReference type="ARBA" id="ARBA00041760"/>
    </source>
</evidence>
<dbReference type="AlphaFoldDB" id="A0AAW1PR30"/>
<evidence type="ECO:0000313" key="13">
    <source>
        <dbReference type="EMBL" id="KAK9812433.1"/>
    </source>
</evidence>
<evidence type="ECO:0000256" key="5">
    <source>
        <dbReference type="ARBA" id="ARBA00037026"/>
    </source>
</evidence>
<evidence type="ECO:0000313" key="14">
    <source>
        <dbReference type="Proteomes" id="UP001465755"/>
    </source>
</evidence>
<dbReference type="InterPro" id="IPR002466">
    <property type="entry name" value="A_deamin"/>
</dbReference>
<keyword evidence="2" id="KW-0479">Metal-binding</keyword>
<dbReference type="GO" id="GO:0008033">
    <property type="term" value="P:tRNA processing"/>
    <property type="evidence" value="ECO:0007669"/>
    <property type="project" value="UniProtKB-KW"/>
</dbReference>
<keyword evidence="3" id="KW-0378">Hydrolase</keyword>
<dbReference type="PANTHER" id="PTHR46516">
    <property type="entry name" value="TRNA-SPECIFIC ADENOSINE DEAMINASE 1"/>
    <property type="match status" value="1"/>
</dbReference>
<evidence type="ECO:0000256" key="4">
    <source>
        <dbReference type="ARBA" id="ARBA00022833"/>
    </source>
</evidence>
<comment type="similarity">
    <text evidence="7">Belongs to the ADAT1 family.</text>
</comment>
<dbReference type="Pfam" id="PF02137">
    <property type="entry name" value="A_deamin"/>
    <property type="match status" value="1"/>
</dbReference>
<reference evidence="13 14" key="1">
    <citation type="journal article" date="2024" name="Nat. Commun.">
        <title>Phylogenomics reveals the evolutionary origins of lichenization in chlorophyte algae.</title>
        <authorList>
            <person name="Puginier C."/>
            <person name="Libourel C."/>
            <person name="Otte J."/>
            <person name="Skaloud P."/>
            <person name="Haon M."/>
            <person name="Grisel S."/>
            <person name="Petersen M."/>
            <person name="Berrin J.G."/>
            <person name="Delaux P.M."/>
            <person name="Dal Grande F."/>
            <person name="Keller J."/>
        </authorList>
    </citation>
    <scope>NUCLEOTIDE SEQUENCE [LARGE SCALE GENOMIC DNA]</scope>
    <source>
        <strain evidence="13 14">SAG 2036</strain>
    </source>
</reference>
<dbReference type="PROSITE" id="PS50141">
    <property type="entry name" value="A_DEAMIN_EDITASE"/>
    <property type="match status" value="1"/>
</dbReference>
<evidence type="ECO:0000256" key="9">
    <source>
        <dbReference type="ARBA" id="ARBA00040502"/>
    </source>
</evidence>
<evidence type="ECO:0000256" key="11">
    <source>
        <dbReference type="ARBA" id="ARBA00047635"/>
    </source>
</evidence>
<accession>A0AAW1PR30</accession>
<dbReference type="Proteomes" id="UP001465755">
    <property type="component" value="Unassembled WGS sequence"/>
</dbReference>
<evidence type="ECO:0000256" key="8">
    <source>
        <dbReference type="ARBA" id="ARBA00038940"/>
    </source>
</evidence>
<comment type="function">
    <text evidence="6">Specifically deaminates adenosine-37 to inosine in tRNA-Ala.</text>
</comment>
<protein>
    <recommendedName>
        <fullName evidence="9">tRNA-specific adenosine deaminase 1</fullName>
        <ecNumber evidence="8">3.5.4.34</ecNumber>
    </recommendedName>
    <alternativeName>
        <fullName evidence="10">tRNA-specific adenosine-37 deaminase</fullName>
    </alternativeName>
</protein>
<comment type="cofactor">
    <cofactor evidence="5">
        <name>1D-myo-inositol hexakisphosphate</name>
        <dbReference type="ChEBI" id="CHEBI:58130"/>
    </cofactor>
</comment>
<feature type="domain" description="A to I editase" evidence="12">
    <location>
        <begin position="48"/>
        <end position="85"/>
    </location>
</feature>
<evidence type="ECO:0000256" key="1">
    <source>
        <dbReference type="ARBA" id="ARBA00022694"/>
    </source>
</evidence>
<dbReference type="PANTHER" id="PTHR46516:SF1">
    <property type="entry name" value="TRNA-SPECIFIC ADENOSINE DEAMINASE 1"/>
    <property type="match status" value="1"/>
</dbReference>
<gene>
    <name evidence="13" type="ORF">WJX73_010160</name>
</gene>
<dbReference type="EC" id="3.5.4.34" evidence="8"/>